<feature type="transmembrane region" description="Helical" evidence="1">
    <location>
        <begin position="236"/>
        <end position="257"/>
    </location>
</feature>
<dbReference type="EMBL" id="JAUSUR010000001">
    <property type="protein sequence ID" value="MDQ0359846.1"/>
    <property type="molecule type" value="Genomic_DNA"/>
</dbReference>
<keyword evidence="4" id="KW-1185">Reference proteome</keyword>
<dbReference type="Proteomes" id="UP001230220">
    <property type="component" value="Unassembled WGS sequence"/>
</dbReference>
<evidence type="ECO:0000256" key="1">
    <source>
        <dbReference type="SAM" id="Phobius"/>
    </source>
</evidence>
<sequence length="294" mass="34739">MNLNSKSISKIEKIEKGWSLDEKYYVEDEHLGKLLLRISEHTSYERKQQEFTLMKLVGLQDVRMSTPLEFWKEEDKLSALYTWCDGDELGEVVSDFSESLQYKLGYIAGDYLYKIHSIPINKRLDWKQLYGRKAKKKIEMYRMYDIPFEGAEDFIGYIEKNFDLLEHRDTSFLHGDYHVGNMIVSSDNNLSIIDFDRFDYGDPWEDFNRIVWSAQRSPAFACGQIHGYFKQEPPELFFQLLAFYMAVNAIGAIPWAVAFGDVQVLMKQAHDVLMWYDHMNTIIPSWYQKIEDFQ</sequence>
<feature type="domain" description="Aminoglycoside phosphotransferase" evidence="2">
    <location>
        <begin position="11"/>
        <end position="234"/>
    </location>
</feature>
<name>A0ABU0DZ49_9FIRM</name>
<organism evidence="3 4">
    <name type="scientific">Breznakia pachnodae</name>
    <dbReference type="NCBI Taxonomy" id="265178"/>
    <lineage>
        <taxon>Bacteria</taxon>
        <taxon>Bacillati</taxon>
        <taxon>Bacillota</taxon>
        <taxon>Erysipelotrichia</taxon>
        <taxon>Erysipelotrichales</taxon>
        <taxon>Erysipelotrichaceae</taxon>
        <taxon>Breznakia</taxon>
    </lineage>
</organism>
<accession>A0ABU0DZ49</accession>
<evidence type="ECO:0000259" key="2">
    <source>
        <dbReference type="Pfam" id="PF01636"/>
    </source>
</evidence>
<dbReference type="Gene3D" id="3.90.1200.10">
    <property type="match status" value="1"/>
</dbReference>
<dbReference type="GO" id="GO:0016301">
    <property type="term" value="F:kinase activity"/>
    <property type="evidence" value="ECO:0007669"/>
    <property type="project" value="UniProtKB-KW"/>
</dbReference>
<gene>
    <name evidence="3" type="ORF">J2S15_000577</name>
</gene>
<keyword evidence="1" id="KW-1133">Transmembrane helix</keyword>
<dbReference type="InterPro" id="IPR002575">
    <property type="entry name" value="Aminoglycoside_PTrfase"/>
</dbReference>
<reference evidence="3 4" key="1">
    <citation type="submission" date="2023-07" db="EMBL/GenBank/DDBJ databases">
        <title>Genomic Encyclopedia of Type Strains, Phase IV (KMG-IV): sequencing the most valuable type-strain genomes for metagenomic binning, comparative biology and taxonomic classification.</title>
        <authorList>
            <person name="Goeker M."/>
        </authorList>
    </citation>
    <scope>NUCLEOTIDE SEQUENCE [LARGE SCALE GENOMIC DNA]</scope>
    <source>
        <strain evidence="3 4">DSM 16784</strain>
    </source>
</reference>
<dbReference type="PANTHER" id="PTHR41283">
    <property type="entry name" value="AMINOGLYCOSIDE PHOSPHOTRANSFERASE"/>
    <property type="match status" value="1"/>
</dbReference>
<keyword evidence="1" id="KW-0812">Transmembrane</keyword>
<keyword evidence="3" id="KW-0808">Transferase</keyword>
<evidence type="ECO:0000313" key="3">
    <source>
        <dbReference type="EMBL" id="MDQ0359846.1"/>
    </source>
</evidence>
<dbReference type="InterPro" id="IPR011009">
    <property type="entry name" value="Kinase-like_dom_sf"/>
</dbReference>
<comment type="caution">
    <text evidence="3">The sequence shown here is derived from an EMBL/GenBank/DDBJ whole genome shotgun (WGS) entry which is preliminary data.</text>
</comment>
<dbReference type="RefSeq" id="WP_307405303.1">
    <property type="nucleotide sequence ID" value="NZ_JAUSUR010000001.1"/>
</dbReference>
<evidence type="ECO:0000313" key="4">
    <source>
        <dbReference type="Proteomes" id="UP001230220"/>
    </source>
</evidence>
<dbReference type="SUPFAM" id="SSF56112">
    <property type="entry name" value="Protein kinase-like (PK-like)"/>
    <property type="match status" value="1"/>
</dbReference>
<protein>
    <submittedName>
        <fullName evidence="3">Aminoglycoside phosphotransferase (APT) family kinase protein</fullName>
    </submittedName>
</protein>
<keyword evidence="1" id="KW-0472">Membrane</keyword>
<dbReference type="PANTHER" id="PTHR41283:SF1">
    <property type="entry name" value="AMINOGLYCOSIDE PHOSPHOTRANSFERASE DOMAIN-CONTAINING PROTEIN"/>
    <property type="match status" value="1"/>
</dbReference>
<proteinExistence type="predicted"/>
<dbReference type="Pfam" id="PF01636">
    <property type="entry name" value="APH"/>
    <property type="match status" value="1"/>
</dbReference>
<keyword evidence="3" id="KW-0418">Kinase</keyword>